<feature type="transmembrane region" description="Helical" evidence="3">
    <location>
        <begin position="324"/>
        <end position="344"/>
    </location>
</feature>
<dbReference type="EC" id="2.4.1.-" evidence="5"/>
<reference evidence="5 6" key="1">
    <citation type="journal article" date="2016" name="ISME J.">
        <title>Chasing the elusive Euryarchaeota class WSA2: genomes reveal a uniquely fastidious methyl-reducing methanogen.</title>
        <authorList>
            <person name="Nobu M.K."/>
            <person name="Narihiro T."/>
            <person name="Kuroda K."/>
            <person name="Mei R."/>
            <person name="Liu W.T."/>
        </authorList>
    </citation>
    <scope>NUCLEOTIDE SEQUENCE [LARGE SCALE GENOMIC DNA]</scope>
    <source>
        <strain evidence="5">U1lsi0528_Bin055</strain>
    </source>
</reference>
<protein>
    <submittedName>
        <fullName evidence="5">Glycosyltransferase AglI</fullName>
        <ecNumber evidence="5">2.4.1.-</ecNumber>
    </submittedName>
</protein>
<comment type="caution">
    <text evidence="5">The sequence shown here is derived from an EMBL/GenBank/DDBJ whole genome shotgun (WGS) entry which is preliminary data.</text>
</comment>
<feature type="transmembrane region" description="Helical" evidence="3">
    <location>
        <begin position="356"/>
        <end position="374"/>
    </location>
</feature>
<feature type="domain" description="Glycosyltransferase 2-like" evidence="4">
    <location>
        <begin position="48"/>
        <end position="215"/>
    </location>
</feature>
<dbReference type="InterPro" id="IPR029044">
    <property type="entry name" value="Nucleotide-diphossugar_trans"/>
</dbReference>
<keyword evidence="1 5" id="KW-0328">Glycosyltransferase</keyword>
<dbReference type="GO" id="GO:0016757">
    <property type="term" value="F:glycosyltransferase activity"/>
    <property type="evidence" value="ECO:0007669"/>
    <property type="project" value="UniProtKB-KW"/>
</dbReference>
<keyword evidence="3" id="KW-0812">Transmembrane</keyword>
<gene>
    <name evidence="5" type="primary">aglI_1</name>
    <name evidence="5" type="ORF">AMQ22_00257</name>
</gene>
<dbReference type="PANTHER" id="PTHR43630:SF1">
    <property type="entry name" value="POLY-BETA-1,6-N-ACETYL-D-GLUCOSAMINE SYNTHASE"/>
    <property type="match status" value="1"/>
</dbReference>
<evidence type="ECO:0000256" key="1">
    <source>
        <dbReference type="ARBA" id="ARBA00022676"/>
    </source>
</evidence>
<dbReference type="Gene3D" id="3.90.550.10">
    <property type="entry name" value="Spore Coat Polysaccharide Biosynthesis Protein SpsA, Chain A"/>
    <property type="match status" value="1"/>
</dbReference>
<dbReference type="PANTHER" id="PTHR43630">
    <property type="entry name" value="POLY-BETA-1,6-N-ACETYL-D-GLUCOSAMINE SYNTHASE"/>
    <property type="match status" value="1"/>
</dbReference>
<evidence type="ECO:0000259" key="4">
    <source>
        <dbReference type="Pfam" id="PF00535"/>
    </source>
</evidence>
<accession>A0A150J8A8</accession>
<evidence type="ECO:0000256" key="2">
    <source>
        <dbReference type="ARBA" id="ARBA00022679"/>
    </source>
</evidence>
<dbReference type="SUPFAM" id="SSF53448">
    <property type="entry name" value="Nucleotide-diphospho-sugar transferases"/>
    <property type="match status" value="1"/>
</dbReference>
<evidence type="ECO:0000313" key="5">
    <source>
        <dbReference type="EMBL" id="KYC53467.1"/>
    </source>
</evidence>
<keyword evidence="3" id="KW-0472">Membrane</keyword>
<keyword evidence="3" id="KW-1133">Transmembrane helix</keyword>
<organism evidence="5 6">
    <name type="scientific">Candidatus Methanofastidiosum methylothiophilum</name>
    <dbReference type="NCBI Taxonomy" id="1705564"/>
    <lineage>
        <taxon>Archaea</taxon>
        <taxon>Methanobacteriati</taxon>
        <taxon>Methanobacteriota</taxon>
        <taxon>Stenosarchaea group</taxon>
        <taxon>Candidatus Methanofastidiosia</taxon>
        <taxon>Candidatus Methanofastidiosales</taxon>
        <taxon>Candidatus Methanofastidiosaceae</taxon>
        <taxon>Candidatus Methanofastidiosum</taxon>
    </lineage>
</organism>
<dbReference type="Pfam" id="PF00535">
    <property type="entry name" value="Glycos_transf_2"/>
    <property type="match status" value="1"/>
</dbReference>
<evidence type="ECO:0000256" key="3">
    <source>
        <dbReference type="SAM" id="Phobius"/>
    </source>
</evidence>
<dbReference type="InterPro" id="IPR001173">
    <property type="entry name" value="Glyco_trans_2-like"/>
</dbReference>
<evidence type="ECO:0000313" key="6">
    <source>
        <dbReference type="Proteomes" id="UP000075398"/>
    </source>
</evidence>
<keyword evidence="2 5" id="KW-0808">Transferase</keyword>
<dbReference type="EMBL" id="LNGC01000005">
    <property type="protein sequence ID" value="KYC53467.1"/>
    <property type="molecule type" value="Genomic_DNA"/>
</dbReference>
<dbReference type="Proteomes" id="UP000075398">
    <property type="component" value="Unassembled WGS sequence"/>
</dbReference>
<name>A0A150J8A8_9EURY</name>
<feature type="transmembrane region" description="Helical" evidence="3">
    <location>
        <begin position="298"/>
        <end position="318"/>
    </location>
</feature>
<proteinExistence type="predicted"/>
<sequence>MEIITLFLFSLLFILFWIYLGYPIFLLVISKFFKDNNCPDSNYNPFVTIIIPTYNEEKVIRNKLINCLGLDYINNNIEIIVVDSASQDNTRKIVNEISNNNRAQIKLIEQNTRKGKASAVNLGLKESKGNIILITDANAYMEKNSLGNLTKHFANQKIGGVEGKYILKNNFSSDIGTGESFFRRLENWIREKESKIDSVLCMVGEISCFRKDIISHLDENIIAEDFDMSIRIRKNGYKVLHEPSSVIWEYAPNSIQDEITQKKRRVIGTLQIMIKHYKMVFNPKYGLYSFLILPSHSFLRVFSPFFLTVLLITSFYYYFSLPNLWITGLICMELALISAELLYLGIKKFNFRINNIFISIHYFFVSQLIVLYAWQDFMKGNYKIIWDKIDSSR</sequence>
<dbReference type="AlphaFoldDB" id="A0A150J8A8"/>
<feature type="transmembrane region" description="Helical" evidence="3">
    <location>
        <begin position="6"/>
        <end position="29"/>
    </location>
</feature>